<dbReference type="Pfam" id="PF01782">
    <property type="entry name" value="RimM"/>
    <property type="match status" value="1"/>
</dbReference>
<keyword evidence="4 5" id="KW-0143">Chaperone</keyword>
<evidence type="ECO:0000256" key="3">
    <source>
        <dbReference type="ARBA" id="ARBA00022552"/>
    </source>
</evidence>
<dbReference type="SUPFAM" id="SSF50346">
    <property type="entry name" value="PRC-barrel domain"/>
    <property type="match status" value="1"/>
</dbReference>
<evidence type="ECO:0000313" key="8">
    <source>
        <dbReference type="Proteomes" id="UP000234857"/>
    </source>
</evidence>
<keyword evidence="1 5" id="KW-0963">Cytoplasm</keyword>
<keyword evidence="3 5" id="KW-0698">rRNA processing</keyword>
<dbReference type="InterPro" id="IPR009000">
    <property type="entry name" value="Transl_B-barrel_sf"/>
</dbReference>
<comment type="subcellular location">
    <subcellularLocation>
        <location evidence="5">Cytoplasm</location>
    </subcellularLocation>
</comment>
<evidence type="ECO:0000256" key="1">
    <source>
        <dbReference type="ARBA" id="ARBA00022490"/>
    </source>
</evidence>
<dbReference type="Proteomes" id="UP000234857">
    <property type="component" value="Unassembled WGS sequence"/>
</dbReference>
<keyword evidence="2 5" id="KW-0690">Ribosome biogenesis</keyword>
<proteinExistence type="inferred from homology"/>
<dbReference type="GO" id="GO:0005840">
    <property type="term" value="C:ribosome"/>
    <property type="evidence" value="ECO:0007669"/>
    <property type="project" value="InterPro"/>
</dbReference>
<dbReference type="GO" id="GO:0042274">
    <property type="term" value="P:ribosomal small subunit biogenesis"/>
    <property type="evidence" value="ECO:0007669"/>
    <property type="project" value="UniProtKB-UniRule"/>
</dbReference>
<dbReference type="GO" id="GO:0006364">
    <property type="term" value="P:rRNA processing"/>
    <property type="evidence" value="ECO:0007669"/>
    <property type="project" value="UniProtKB-UniRule"/>
</dbReference>
<dbReference type="SUPFAM" id="SSF50447">
    <property type="entry name" value="Translation proteins"/>
    <property type="match status" value="1"/>
</dbReference>
<dbReference type="InterPro" id="IPR002676">
    <property type="entry name" value="RimM_N"/>
</dbReference>
<sequence length="176" mass="20625">MARLLNLETSEEVKNIIEAGYVLKPHGIRGKLKVKIYDEFVSFFKNIPVFIDNKKYTCESIKVVPNDIFIMALKEVKNRDMSEDLSGKKLFIESEVYEKQVELQPDDFTQESILGMEVWTHQGLFLGKVSNTFKTDFSDYIETDNGHIIPFMKRYIIEISVENNRIDIQWEEDDED</sequence>
<reference evidence="7 8" key="1">
    <citation type="submission" date="2017-11" db="EMBL/GenBank/DDBJ databases">
        <title>Genome-resolved metagenomics identifies genetic mobility, metabolic interactions, and unexpected diversity in perchlorate-reducing communities.</title>
        <authorList>
            <person name="Barnum T.P."/>
            <person name="Figueroa I.A."/>
            <person name="Carlstrom C.I."/>
            <person name="Lucas L.N."/>
            <person name="Engelbrektson A.L."/>
            <person name="Coates J.D."/>
        </authorList>
    </citation>
    <scope>NUCLEOTIDE SEQUENCE [LARGE SCALE GENOMIC DNA]</scope>
    <source>
        <strain evidence="7">BM706</strain>
    </source>
</reference>
<evidence type="ECO:0000313" key="7">
    <source>
        <dbReference type="EMBL" id="PLX18542.1"/>
    </source>
</evidence>
<dbReference type="AlphaFoldDB" id="A0A2N5ZIX0"/>
<accession>A0A2N5ZIX0</accession>
<dbReference type="HAMAP" id="MF_00014">
    <property type="entry name" value="Ribosome_mat_RimM"/>
    <property type="match status" value="1"/>
</dbReference>
<comment type="function">
    <text evidence="5">An accessory protein needed during the final step in the assembly of 30S ribosomal subunit, possibly for assembly of the head region. Essential for efficient processing of 16S rRNA. May be needed both before and after RbfA during the maturation of 16S rRNA. It has affinity for free ribosomal 30S subunits but not for 70S ribosomes.</text>
</comment>
<organism evidence="7 8">
    <name type="scientific">Muiribacterium halophilum</name>
    <dbReference type="NCBI Taxonomy" id="2053465"/>
    <lineage>
        <taxon>Bacteria</taxon>
        <taxon>Candidatus Muiribacteriota</taxon>
        <taxon>Candidatus Muiribacteriia</taxon>
        <taxon>Candidatus Muiribacteriales</taxon>
        <taxon>Candidatus Muiribacteriaceae</taxon>
        <taxon>Candidatus Muiribacterium</taxon>
    </lineage>
</organism>
<evidence type="ECO:0000256" key="5">
    <source>
        <dbReference type="HAMAP-Rule" id="MF_00014"/>
    </source>
</evidence>
<dbReference type="Gene3D" id="2.30.30.240">
    <property type="entry name" value="PRC-barrel domain"/>
    <property type="match status" value="1"/>
</dbReference>
<comment type="similarity">
    <text evidence="5">Belongs to the RimM family.</text>
</comment>
<dbReference type="InterPro" id="IPR036976">
    <property type="entry name" value="RimM_N_sf"/>
</dbReference>
<protein>
    <recommendedName>
        <fullName evidence="5">Ribosome maturation factor RimM</fullName>
    </recommendedName>
</protein>
<comment type="subunit">
    <text evidence="5">Binds ribosomal protein uS19.</text>
</comment>
<dbReference type="GO" id="GO:0005737">
    <property type="term" value="C:cytoplasm"/>
    <property type="evidence" value="ECO:0007669"/>
    <property type="project" value="UniProtKB-SubCell"/>
</dbReference>
<feature type="domain" description="RimM N-terminal" evidence="6">
    <location>
        <begin position="19"/>
        <end position="94"/>
    </location>
</feature>
<dbReference type="NCBIfam" id="TIGR02273">
    <property type="entry name" value="16S_RimM"/>
    <property type="match status" value="1"/>
</dbReference>
<comment type="domain">
    <text evidence="5">The PRC barrel domain binds ribosomal protein uS19.</text>
</comment>
<evidence type="ECO:0000256" key="2">
    <source>
        <dbReference type="ARBA" id="ARBA00022517"/>
    </source>
</evidence>
<dbReference type="PANTHER" id="PTHR33692:SF1">
    <property type="entry name" value="RIBOSOME MATURATION FACTOR RIMM"/>
    <property type="match status" value="1"/>
</dbReference>
<name>A0A2N5ZIX0_MUIH1</name>
<dbReference type="EMBL" id="PKTG01000059">
    <property type="protein sequence ID" value="PLX18542.1"/>
    <property type="molecule type" value="Genomic_DNA"/>
</dbReference>
<evidence type="ECO:0000256" key="4">
    <source>
        <dbReference type="ARBA" id="ARBA00023186"/>
    </source>
</evidence>
<evidence type="ECO:0000259" key="6">
    <source>
        <dbReference type="Pfam" id="PF01782"/>
    </source>
</evidence>
<dbReference type="PANTHER" id="PTHR33692">
    <property type="entry name" value="RIBOSOME MATURATION FACTOR RIMM"/>
    <property type="match status" value="1"/>
</dbReference>
<dbReference type="InterPro" id="IPR011033">
    <property type="entry name" value="PRC_barrel-like_sf"/>
</dbReference>
<dbReference type="GO" id="GO:0043022">
    <property type="term" value="F:ribosome binding"/>
    <property type="evidence" value="ECO:0007669"/>
    <property type="project" value="InterPro"/>
</dbReference>
<comment type="caution">
    <text evidence="7">The sequence shown here is derived from an EMBL/GenBank/DDBJ whole genome shotgun (WGS) entry which is preliminary data.</text>
</comment>
<dbReference type="Gene3D" id="2.40.30.60">
    <property type="entry name" value="RimM"/>
    <property type="match status" value="1"/>
</dbReference>
<dbReference type="InterPro" id="IPR011961">
    <property type="entry name" value="RimM"/>
</dbReference>
<gene>
    <name evidence="5 7" type="primary">rimM</name>
    <name evidence="7" type="ORF">C0601_04380</name>
</gene>